<dbReference type="EMBL" id="VVIM01000011">
    <property type="protein sequence ID" value="KAB0791233.1"/>
    <property type="molecule type" value="Genomic_DNA"/>
</dbReference>
<accession>A0A1Y1K4D3</accession>
<keyword evidence="6 7" id="KW-0472">Membrane</keyword>
<dbReference type="Pfam" id="PF03208">
    <property type="entry name" value="PRA1"/>
    <property type="match status" value="1"/>
</dbReference>
<reference evidence="8" key="1">
    <citation type="journal article" date="2016" name="Sci. Rep.">
        <title>Molecular characterization of firefly nuptial gifts: a multi-omics approach sheds light on postcopulatory sexual selection.</title>
        <authorList>
            <person name="Al-Wathiqui N."/>
            <person name="Fallon T.R."/>
            <person name="South A."/>
            <person name="Weng J.K."/>
            <person name="Lewis S.M."/>
        </authorList>
    </citation>
    <scope>NUCLEOTIDE SEQUENCE</scope>
</reference>
<keyword evidence="5 7" id="KW-1133">Transmembrane helix</keyword>
<dbReference type="InParanoid" id="A0A1Y1K4D3"/>
<evidence type="ECO:0000256" key="3">
    <source>
        <dbReference type="ARBA" id="ARBA00006483"/>
    </source>
</evidence>
<evidence type="ECO:0000256" key="1">
    <source>
        <dbReference type="ARBA" id="ARBA00004141"/>
    </source>
</evidence>
<evidence type="ECO:0000256" key="4">
    <source>
        <dbReference type="ARBA" id="ARBA00022692"/>
    </source>
</evidence>
<comment type="subcellular location">
    <subcellularLocation>
        <location evidence="2">Cytoplasmic vesicle</location>
        <location evidence="2">Secretory vesicle</location>
        <location evidence="2">Synaptic vesicle</location>
    </subcellularLocation>
    <subcellularLocation>
        <location evidence="1 7">Membrane</location>
        <topology evidence="1 7">Multi-pass membrane protein</topology>
    </subcellularLocation>
</comment>
<dbReference type="GO" id="GO:0005794">
    <property type="term" value="C:Golgi apparatus"/>
    <property type="evidence" value="ECO:0007669"/>
    <property type="project" value="TreeGrafter"/>
</dbReference>
<evidence type="ECO:0000256" key="5">
    <source>
        <dbReference type="ARBA" id="ARBA00022989"/>
    </source>
</evidence>
<feature type="transmembrane region" description="Helical" evidence="7">
    <location>
        <begin position="158"/>
        <end position="178"/>
    </location>
</feature>
<keyword evidence="10" id="KW-1185">Reference proteome</keyword>
<proteinExistence type="inferred from homology"/>
<dbReference type="EMBL" id="GEZM01093128">
    <property type="protein sequence ID" value="JAV56334.1"/>
    <property type="molecule type" value="Transcribed_RNA"/>
</dbReference>
<dbReference type="FunCoup" id="A0A1Y1K4D3">
    <property type="interactions" value="528"/>
</dbReference>
<dbReference type="PANTHER" id="PTHR19317:SF0">
    <property type="entry name" value="PRENYLATED RAB ACCEPTOR PROTEIN 1"/>
    <property type="match status" value="1"/>
</dbReference>
<name>A0A1Y1K4D3_PHOPY</name>
<gene>
    <name evidence="9" type="ORF">PPYR_03033</name>
</gene>
<evidence type="ECO:0000256" key="7">
    <source>
        <dbReference type="RuleBase" id="RU363107"/>
    </source>
</evidence>
<evidence type="ECO:0000313" key="10">
    <source>
        <dbReference type="Proteomes" id="UP000327044"/>
    </source>
</evidence>
<sequence>MTDVAVDVSGNIEVPPEKQSIQPSKFLPFPTQLPQAKEWVQQRRQNIRPWLQFVQTSNFKFPQSLPRLSRRYMRNIEYFQSNYIFVFLILIAYCLITSPLLLFALAGSFFVGYKLSMRHAEGKKVIVFGHELALAQQFGILSICSMPVFYIVGAGAAMFWVLGASFFLITLHAVFYNIDAVVEDESSFGLMENV</sequence>
<dbReference type="Proteomes" id="UP000327044">
    <property type="component" value="Unassembled WGS sequence"/>
</dbReference>
<dbReference type="GO" id="GO:0008021">
    <property type="term" value="C:synaptic vesicle"/>
    <property type="evidence" value="ECO:0007669"/>
    <property type="project" value="UniProtKB-SubCell"/>
</dbReference>
<dbReference type="AlphaFoldDB" id="A0A1Y1K4D3"/>
<evidence type="ECO:0000256" key="6">
    <source>
        <dbReference type="ARBA" id="ARBA00023136"/>
    </source>
</evidence>
<evidence type="ECO:0000313" key="8">
    <source>
        <dbReference type="EMBL" id="JAV56334.1"/>
    </source>
</evidence>
<reference evidence="9 10" key="2">
    <citation type="journal article" date="2018" name="Elife">
        <title>Firefly genomes illuminate parallel origins of bioluminescence in beetles.</title>
        <authorList>
            <person name="Fallon T.R."/>
            <person name="Lower S.E."/>
            <person name="Chang C.H."/>
            <person name="Bessho-Uehara M."/>
            <person name="Martin G.J."/>
            <person name="Bewick A.J."/>
            <person name="Behringer M."/>
            <person name="Debat H.J."/>
            <person name="Wong I."/>
            <person name="Day J.C."/>
            <person name="Suvorov A."/>
            <person name="Silva C.J."/>
            <person name="Stanger-Hall K.F."/>
            <person name="Hall D.W."/>
            <person name="Schmitz R.J."/>
            <person name="Nelson D.R."/>
            <person name="Lewis S.M."/>
            <person name="Shigenobu S."/>
            <person name="Bybee S.M."/>
            <person name="Larracuente A.M."/>
            <person name="Oba Y."/>
            <person name="Weng J.K."/>
        </authorList>
    </citation>
    <scope>NUCLEOTIDE SEQUENCE [LARGE SCALE GENOMIC DNA]</scope>
    <source>
        <strain evidence="9">1611_PpyrPB1</strain>
        <tissue evidence="9">Whole body</tissue>
    </source>
</reference>
<feature type="transmembrane region" description="Helical" evidence="7">
    <location>
        <begin position="83"/>
        <end position="111"/>
    </location>
</feature>
<dbReference type="PANTHER" id="PTHR19317">
    <property type="entry name" value="PRENYLATED RAB ACCEPTOR 1-RELATED"/>
    <property type="match status" value="1"/>
</dbReference>
<protein>
    <recommendedName>
        <fullName evidence="7">PRA1 family protein</fullName>
    </recommendedName>
</protein>
<evidence type="ECO:0000313" key="9">
    <source>
        <dbReference type="EMBL" id="KAB0791233.1"/>
    </source>
</evidence>
<comment type="similarity">
    <text evidence="3 7">Belongs to the PRA1 family.</text>
</comment>
<dbReference type="InterPro" id="IPR004895">
    <property type="entry name" value="Prenylated_rab_accept_PRA1"/>
</dbReference>
<dbReference type="OrthoDB" id="63113at2759"/>
<dbReference type="GO" id="GO:0016020">
    <property type="term" value="C:membrane"/>
    <property type="evidence" value="ECO:0007669"/>
    <property type="project" value="UniProtKB-SubCell"/>
</dbReference>
<organism evidence="8">
    <name type="scientific">Photinus pyralis</name>
    <name type="common">Common eastern firefly</name>
    <name type="synonym">Lampyris pyralis</name>
    <dbReference type="NCBI Taxonomy" id="7054"/>
    <lineage>
        <taxon>Eukaryota</taxon>
        <taxon>Metazoa</taxon>
        <taxon>Ecdysozoa</taxon>
        <taxon>Arthropoda</taxon>
        <taxon>Hexapoda</taxon>
        <taxon>Insecta</taxon>
        <taxon>Pterygota</taxon>
        <taxon>Neoptera</taxon>
        <taxon>Endopterygota</taxon>
        <taxon>Coleoptera</taxon>
        <taxon>Polyphaga</taxon>
        <taxon>Elateriformia</taxon>
        <taxon>Elateroidea</taxon>
        <taxon>Lampyridae</taxon>
        <taxon>Lampyrinae</taxon>
        <taxon>Photinus</taxon>
    </lineage>
</organism>
<evidence type="ECO:0000256" key="2">
    <source>
        <dbReference type="ARBA" id="ARBA00004234"/>
    </source>
</evidence>
<keyword evidence="4 7" id="KW-0812">Transmembrane</keyword>
<reference evidence="9" key="3">
    <citation type="submission" date="2019-08" db="EMBL/GenBank/DDBJ databases">
        <authorList>
            <consortium name="Photinus pyralis genome working group"/>
            <person name="Fallon T.R."/>
            <person name="Sander Lower S.E."/>
            <person name="Weng J.-K."/>
        </authorList>
    </citation>
    <scope>NUCLEOTIDE SEQUENCE</scope>
    <source>
        <strain evidence="9">1611_PpyrPB1</strain>
        <tissue evidence="9">Whole body</tissue>
    </source>
</reference>